<accession>Q24D84</accession>
<reference evidence="4" key="1">
    <citation type="journal article" date="2006" name="PLoS Biol.">
        <title>Macronuclear genome sequence of the ciliate Tetrahymena thermophila, a model eukaryote.</title>
        <authorList>
            <person name="Eisen J.A."/>
            <person name="Coyne R.S."/>
            <person name="Wu M."/>
            <person name="Wu D."/>
            <person name="Thiagarajan M."/>
            <person name="Wortman J.R."/>
            <person name="Badger J.H."/>
            <person name="Ren Q."/>
            <person name="Amedeo P."/>
            <person name="Jones K.M."/>
            <person name="Tallon L.J."/>
            <person name="Delcher A.L."/>
            <person name="Salzberg S.L."/>
            <person name="Silva J.C."/>
            <person name="Haas B.J."/>
            <person name="Majoros W.H."/>
            <person name="Farzad M."/>
            <person name="Carlton J.M."/>
            <person name="Smith R.K. Jr."/>
            <person name="Garg J."/>
            <person name="Pearlman R.E."/>
            <person name="Karrer K.M."/>
            <person name="Sun L."/>
            <person name="Manning G."/>
            <person name="Elde N.C."/>
            <person name="Turkewitz A.P."/>
            <person name="Asai D.J."/>
            <person name="Wilkes D.E."/>
            <person name="Wang Y."/>
            <person name="Cai H."/>
            <person name="Collins K."/>
            <person name="Stewart B.A."/>
            <person name="Lee S.R."/>
            <person name="Wilamowska K."/>
            <person name="Weinberg Z."/>
            <person name="Ruzzo W.L."/>
            <person name="Wloga D."/>
            <person name="Gaertig J."/>
            <person name="Frankel J."/>
            <person name="Tsao C.-C."/>
            <person name="Gorovsky M.A."/>
            <person name="Keeling P.J."/>
            <person name="Waller R.F."/>
            <person name="Patron N.J."/>
            <person name="Cherry J.M."/>
            <person name="Stover N.A."/>
            <person name="Krieger C.J."/>
            <person name="del Toro C."/>
            <person name="Ryder H.F."/>
            <person name="Williamson S.C."/>
            <person name="Barbeau R.A."/>
            <person name="Hamilton E.P."/>
            <person name="Orias E."/>
        </authorList>
    </citation>
    <scope>NUCLEOTIDE SEQUENCE [LARGE SCALE GENOMIC DNA]</scope>
    <source>
        <strain evidence="4">SB210</strain>
    </source>
</reference>
<feature type="compositionally biased region" description="Basic and acidic residues" evidence="1">
    <location>
        <begin position="1"/>
        <end position="11"/>
    </location>
</feature>
<dbReference type="InParanoid" id="Q24D84"/>
<feature type="region of interest" description="Disordered" evidence="1">
    <location>
        <begin position="1"/>
        <end position="69"/>
    </location>
</feature>
<feature type="compositionally biased region" description="Polar residues" evidence="1">
    <location>
        <begin position="16"/>
        <end position="37"/>
    </location>
</feature>
<dbReference type="AlphaFoldDB" id="Q24D84"/>
<feature type="compositionally biased region" description="Basic residues" evidence="1">
    <location>
        <begin position="59"/>
        <end position="69"/>
    </location>
</feature>
<dbReference type="EMBL" id="GG662331">
    <property type="protein sequence ID" value="EAS05761.1"/>
    <property type="molecule type" value="Genomic_DNA"/>
</dbReference>
<keyword evidence="2" id="KW-1133">Transmembrane helix</keyword>
<evidence type="ECO:0000313" key="3">
    <source>
        <dbReference type="EMBL" id="EAS05761.1"/>
    </source>
</evidence>
<dbReference type="KEGG" id="tet:TTHERM_01042010"/>
<keyword evidence="2" id="KW-0472">Membrane</keyword>
<sequence>MKEQKKGESSEAGKMSNVTLKKSYSQKVENNKTSGSSKNDEFQSQHSEASLPDSSRVRRDGRKRMKKTISNKVYENMQSQDVSKVDDSNLQQINIDTSINKDNNTHQYNAIDFMSLNGLSEQTMHNEQTQPAQNFLGGTFKGQVTSSYQNAGSQKNSNLSIQQQLDSNIQQQNQGISQFYASADGAQMPRRIDNRNRQVIDLNQVEEQPKLGFKQRLCRIIALAVFLGYLLFNIYMTFQQSEIESGQLRGRDGDEMYPHAKEELKKEIEDMRLFSKQIEKCQLNRQEFIKQYRKKEYFFDISTCEWLKTCSINTLVYSSFCLANCPNNYKNISSTCISDYQAQSMKQCPEDHFQYGIERKNTQEMQLYTCSSCQIENCFSCISKSFCQICYKDYFLENGKCVKNCQQNHNEDYKTQSCILDSNSDLKVEIKFLNSKILAKRIFYEVIFSPAQFLNKKTQIQYLYFINDRENPTNQIQSIYDNLAKKLQEIENFILISIPSIPDAFLRDTSFYSFFNQELIPQIESHYQVPFSHYHRLIAGEGFGGLQALYIATMSRPLFQFGFVGLINPYISVNDIEETDRKKLFITSQETISQVKFDFANDFKLKTTIYTDFNSQIQNNQRPKNTYSELVSKLKEANSSQEMNLQEPNCEKNNCTENKYFYLFQAIISYNKLLKEEQNP</sequence>
<dbReference type="Gene3D" id="3.40.50.1820">
    <property type="entry name" value="alpha/beta hydrolase"/>
    <property type="match status" value="1"/>
</dbReference>
<dbReference type="RefSeq" id="XP_001026006.1">
    <property type="nucleotide sequence ID" value="XM_001026006.3"/>
</dbReference>
<keyword evidence="2" id="KW-0812">Transmembrane</keyword>
<keyword evidence="4" id="KW-1185">Reference proteome</keyword>
<dbReference type="GeneID" id="7846962"/>
<organism evidence="3 4">
    <name type="scientific">Tetrahymena thermophila (strain SB210)</name>
    <dbReference type="NCBI Taxonomy" id="312017"/>
    <lineage>
        <taxon>Eukaryota</taxon>
        <taxon>Sar</taxon>
        <taxon>Alveolata</taxon>
        <taxon>Ciliophora</taxon>
        <taxon>Intramacronucleata</taxon>
        <taxon>Oligohymenophorea</taxon>
        <taxon>Hymenostomatida</taxon>
        <taxon>Tetrahymenina</taxon>
        <taxon>Tetrahymenidae</taxon>
        <taxon>Tetrahymena</taxon>
    </lineage>
</organism>
<evidence type="ECO:0000256" key="1">
    <source>
        <dbReference type="SAM" id="MobiDB-lite"/>
    </source>
</evidence>
<dbReference type="SUPFAM" id="SSF53474">
    <property type="entry name" value="alpha/beta-Hydrolases"/>
    <property type="match status" value="1"/>
</dbReference>
<dbReference type="HOGENOM" id="CLU_404672_0_0_1"/>
<name>Q24D84_TETTS</name>
<evidence type="ECO:0000313" key="4">
    <source>
        <dbReference type="Proteomes" id="UP000009168"/>
    </source>
</evidence>
<dbReference type="InterPro" id="IPR029058">
    <property type="entry name" value="AB_hydrolase_fold"/>
</dbReference>
<dbReference type="Gene3D" id="2.10.220.10">
    <property type="entry name" value="Hormone Receptor, Insulin-like Growth Factor Receptor 1, Chain A, domain 2"/>
    <property type="match status" value="1"/>
</dbReference>
<protein>
    <submittedName>
        <fullName evidence="3">Carbohydrate esterase family 1 protein</fullName>
    </submittedName>
</protein>
<dbReference type="Proteomes" id="UP000009168">
    <property type="component" value="Unassembled WGS sequence"/>
</dbReference>
<dbReference type="InterPro" id="IPR009030">
    <property type="entry name" value="Growth_fac_rcpt_cys_sf"/>
</dbReference>
<proteinExistence type="predicted"/>
<dbReference type="SUPFAM" id="SSF57184">
    <property type="entry name" value="Growth factor receptor domain"/>
    <property type="match status" value="1"/>
</dbReference>
<gene>
    <name evidence="3" type="ORF">TTHERM_01042010</name>
</gene>
<evidence type="ECO:0000256" key="2">
    <source>
        <dbReference type="SAM" id="Phobius"/>
    </source>
</evidence>
<feature type="transmembrane region" description="Helical" evidence="2">
    <location>
        <begin position="217"/>
        <end position="238"/>
    </location>
</feature>